<keyword evidence="2" id="KW-1185">Reference proteome</keyword>
<accession>A0A9Q3B9P8</accession>
<protein>
    <submittedName>
        <fullName evidence="1">Uncharacterized protein</fullName>
    </submittedName>
</protein>
<reference evidence="1" key="1">
    <citation type="submission" date="2021-03" db="EMBL/GenBank/DDBJ databases">
        <title>Draft genome sequence of rust myrtle Austropuccinia psidii MF-1, a brazilian biotype.</title>
        <authorList>
            <person name="Quecine M.C."/>
            <person name="Pachon D.M.R."/>
            <person name="Bonatelli M.L."/>
            <person name="Correr F.H."/>
            <person name="Franceschini L.M."/>
            <person name="Leite T.F."/>
            <person name="Margarido G.R.A."/>
            <person name="Almeida C.A."/>
            <person name="Ferrarezi J.A."/>
            <person name="Labate C.A."/>
        </authorList>
    </citation>
    <scope>NUCLEOTIDE SEQUENCE</scope>
    <source>
        <strain evidence="1">MF-1</strain>
    </source>
</reference>
<gene>
    <name evidence="1" type="ORF">O181_001024</name>
</gene>
<organism evidence="1 2">
    <name type="scientific">Austropuccinia psidii MF-1</name>
    <dbReference type="NCBI Taxonomy" id="1389203"/>
    <lineage>
        <taxon>Eukaryota</taxon>
        <taxon>Fungi</taxon>
        <taxon>Dikarya</taxon>
        <taxon>Basidiomycota</taxon>
        <taxon>Pucciniomycotina</taxon>
        <taxon>Pucciniomycetes</taxon>
        <taxon>Pucciniales</taxon>
        <taxon>Sphaerophragmiaceae</taxon>
        <taxon>Austropuccinia</taxon>
    </lineage>
</organism>
<comment type="caution">
    <text evidence="1">The sequence shown here is derived from an EMBL/GenBank/DDBJ whole genome shotgun (WGS) entry which is preliminary data.</text>
</comment>
<evidence type="ECO:0000313" key="2">
    <source>
        <dbReference type="Proteomes" id="UP000765509"/>
    </source>
</evidence>
<dbReference type="AlphaFoldDB" id="A0A9Q3B9P8"/>
<evidence type="ECO:0000313" key="1">
    <source>
        <dbReference type="EMBL" id="MBW0461309.1"/>
    </source>
</evidence>
<dbReference type="OrthoDB" id="2504565at2759"/>
<sequence length="207" mass="23590">MLIEPPNSIKIDPIYLKKKETVYYFLEHYASLSGEKIASHFGKLFSIKFPPSSSGLSEAISSFRSTLKLLHGLSPSLFAADILVQVLAFYVLRLLWETCRHVSTAVFHSIKVFAKIPTVEELFKEVELDILRQSGTEDQASLALQLRLKPKKELCHKGKHNPLSNHSESKCFQLFPEKREAYHQRRNDKNQQVTSSALAVCNNINYI</sequence>
<name>A0A9Q3B9P8_9BASI</name>
<proteinExistence type="predicted"/>
<dbReference type="EMBL" id="AVOT02000139">
    <property type="protein sequence ID" value="MBW0461309.1"/>
    <property type="molecule type" value="Genomic_DNA"/>
</dbReference>
<dbReference type="Proteomes" id="UP000765509">
    <property type="component" value="Unassembled WGS sequence"/>
</dbReference>